<evidence type="ECO:0000313" key="1">
    <source>
        <dbReference type="EMBL" id="CEH15183.1"/>
    </source>
</evidence>
<dbReference type="EMBL" id="CCYA01000258">
    <property type="protein sequence ID" value="CEH15183.1"/>
    <property type="molecule type" value="Genomic_DNA"/>
</dbReference>
<sequence>MELGLSVGAIRFTDLDAILCIGESEYRELLRLNSAIIAHPDFDSIGRGLSADAWVELRVHPINAVPDVLEICASVPVFMILSTSFPAEAHLAEIHRSGIQLMFAAAAWMHLGADPEQVADIVDGLRTVTSINGVYFFPVVSDNEPRL</sequence>
<evidence type="ECO:0000313" key="2">
    <source>
        <dbReference type="Proteomes" id="UP000054845"/>
    </source>
</evidence>
<dbReference type="AlphaFoldDB" id="A0A0P1BGF5"/>
<dbReference type="OrthoDB" id="10357831at2759"/>
<protein>
    <submittedName>
        <fullName evidence="1">Uncharacterized protein</fullName>
    </submittedName>
</protein>
<name>A0A0P1BGF5_9BASI</name>
<reference evidence="1 2" key="1">
    <citation type="submission" date="2014-09" db="EMBL/GenBank/DDBJ databases">
        <authorList>
            <person name="Magalhaes I.L.F."/>
            <person name="Oliveira U."/>
            <person name="Santos F.R."/>
            <person name="Vidigal T.H.D.A."/>
            <person name="Brescovit A.D."/>
            <person name="Santos A.J."/>
        </authorList>
    </citation>
    <scope>NUCLEOTIDE SEQUENCE [LARGE SCALE GENOMIC DNA]</scope>
</reference>
<organism evidence="1 2">
    <name type="scientific">Ceraceosorus bombacis</name>
    <dbReference type="NCBI Taxonomy" id="401625"/>
    <lineage>
        <taxon>Eukaryota</taxon>
        <taxon>Fungi</taxon>
        <taxon>Dikarya</taxon>
        <taxon>Basidiomycota</taxon>
        <taxon>Ustilaginomycotina</taxon>
        <taxon>Exobasidiomycetes</taxon>
        <taxon>Ceraceosorales</taxon>
        <taxon>Ceraceosoraceae</taxon>
        <taxon>Ceraceosorus</taxon>
    </lineage>
</organism>
<proteinExistence type="predicted"/>
<keyword evidence="2" id="KW-1185">Reference proteome</keyword>
<dbReference type="Proteomes" id="UP000054845">
    <property type="component" value="Unassembled WGS sequence"/>
</dbReference>
<accession>A0A0P1BGF5</accession>